<dbReference type="InterPro" id="IPR049892">
    <property type="entry name" value="AA9"/>
</dbReference>
<sequence length="412" mass="44301">MPTGAAARCIFHADAPEAVLVDARGRQDEYNQKTLYRGQLAAEVDVRAFINDRRTVIADEGEGEGGAGTQSPPAGGTGSHAASRRYICRGGRALMLRHSRFCLHLRAHSLLPTLFIRFLRPPPCCGAAVLSLSLSLSLSQSLSVSLTLSLSVFLFISLSNMKFTSVSAVSALAATASAHGFVNQIMLGENLVNAWNPYKDASKDVKRITRKFKDNGPVTDGLFTTDAITCNIGTDKNNVPSTETASVPAGSNVKFMWTEWKSDHPGPIMTYLADCAGKCSAFDGSKGNVWVKIDQSGFDAKEAIPWASKRLPEQNSTYTVKLPATIAPGEYILRHEILGLQRTNTDGNLAQFYPGCHQITVTGGGATKLPEGIALPGAYKPDDTESIFLDYRKVTSYTPPGGPVWGDNGWAK</sequence>
<dbReference type="AlphaFoldDB" id="A0A4U6X261"/>
<keyword evidence="10" id="KW-1015">Disulfide bond</keyword>
<comment type="subcellular location">
    <subcellularLocation>
        <location evidence="2">Secreted</location>
    </subcellularLocation>
</comment>
<dbReference type="PANTHER" id="PTHR33353:SF10">
    <property type="entry name" value="ENDO-BETA-1,4-GLUCANASE D"/>
    <property type="match status" value="1"/>
</dbReference>
<reference evidence="18 19" key="1">
    <citation type="journal article" date="2019" name="PLoS ONE">
        <title>Comparative genome analysis indicates high evolutionary potential of pathogenicity genes in Colletotrichum tanaceti.</title>
        <authorList>
            <person name="Lelwala R.V."/>
            <person name="Korhonen P.K."/>
            <person name="Young N.D."/>
            <person name="Scott J.B."/>
            <person name="Ades P.A."/>
            <person name="Gasser R.B."/>
            <person name="Taylor P.W.J."/>
        </authorList>
    </citation>
    <scope>NUCLEOTIDE SEQUENCE [LARGE SCALE GENOMIC DNA]</scope>
    <source>
        <strain evidence="18">BRIP57314</strain>
    </source>
</reference>
<dbReference type="GO" id="GO:0030245">
    <property type="term" value="P:cellulose catabolic process"/>
    <property type="evidence" value="ECO:0007669"/>
    <property type="project" value="UniProtKB-KW"/>
</dbReference>
<comment type="similarity">
    <text evidence="13">Belongs to the polysaccharide monooxygenase AA9 family.</text>
</comment>
<evidence type="ECO:0000256" key="2">
    <source>
        <dbReference type="ARBA" id="ARBA00004613"/>
    </source>
</evidence>
<keyword evidence="19" id="KW-1185">Reference proteome</keyword>
<evidence type="ECO:0000313" key="18">
    <source>
        <dbReference type="EMBL" id="TKW49461.1"/>
    </source>
</evidence>
<evidence type="ECO:0000256" key="16">
    <source>
        <dbReference type="SAM" id="MobiDB-lite"/>
    </source>
</evidence>
<dbReference type="Pfam" id="PF03443">
    <property type="entry name" value="AA9"/>
    <property type="match status" value="1"/>
</dbReference>
<keyword evidence="5" id="KW-0732">Signal</keyword>
<dbReference type="EC" id="1.14.99.56" evidence="15"/>
<evidence type="ECO:0000256" key="10">
    <source>
        <dbReference type="ARBA" id="ARBA00023157"/>
    </source>
</evidence>
<comment type="cofactor">
    <cofactor evidence="1">
        <name>Cu(2+)</name>
        <dbReference type="ChEBI" id="CHEBI:29036"/>
    </cofactor>
</comment>
<gene>
    <name evidence="18" type="primary">cel61b</name>
    <name evidence="18" type="ORF">CTA1_12855</name>
</gene>
<feature type="region of interest" description="Disordered" evidence="16">
    <location>
        <begin position="60"/>
        <end position="80"/>
    </location>
</feature>
<dbReference type="PANTHER" id="PTHR33353">
    <property type="entry name" value="PUTATIVE (AFU_ORTHOLOGUE AFUA_1G12560)-RELATED"/>
    <property type="match status" value="1"/>
</dbReference>
<comment type="catalytic activity">
    <reaction evidence="14">
        <text>[(1-&gt;4)-beta-D-glucosyl]n+m + reduced acceptor + O2 = 4-dehydro-beta-D-glucosyl-[(1-&gt;4)-beta-D-glucosyl]n-1 + [(1-&gt;4)-beta-D-glucosyl]m + acceptor + H2O.</text>
        <dbReference type="EC" id="1.14.99.56"/>
    </reaction>
</comment>
<keyword evidence="9" id="KW-0503">Monooxygenase</keyword>
<evidence type="ECO:0000256" key="6">
    <source>
        <dbReference type="ARBA" id="ARBA00023001"/>
    </source>
</evidence>
<evidence type="ECO:0000256" key="8">
    <source>
        <dbReference type="ARBA" id="ARBA00023008"/>
    </source>
</evidence>
<keyword evidence="4" id="KW-0479">Metal-binding</keyword>
<name>A0A4U6X261_9PEZI</name>
<evidence type="ECO:0000256" key="3">
    <source>
        <dbReference type="ARBA" id="ARBA00022525"/>
    </source>
</evidence>
<dbReference type="GO" id="GO:0004497">
    <property type="term" value="F:monooxygenase activity"/>
    <property type="evidence" value="ECO:0007669"/>
    <property type="project" value="UniProtKB-KW"/>
</dbReference>
<comment type="caution">
    <text evidence="18">The sequence shown here is derived from an EMBL/GenBank/DDBJ whole genome shotgun (WGS) entry which is preliminary data.</text>
</comment>
<dbReference type="GO" id="GO:0005576">
    <property type="term" value="C:extracellular region"/>
    <property type="evidence" value="ECO:0007669"/>
    <property type="project" value="UniProtKB-SubCell"/>
</dbReference>
<keyword evidence="6" id="KW-0136">Cellulose degradation</keyword>
<accession>A0A4U6X261</accession>
<keyword evidence="8" id="KW-0186">Copper</keyword>
<evidence type="ECO:0000256" key="14">
    <source>
        <dbReference type="ARBA" id="ARBA00045077"/>
    </source>
</evidence>
<evidence type="ECO:0000256" key="4">
    <source>
        <dbReference type="ARBA" id="ARBA00022723"/>
    </source>
</evidence>
<keyword evidence="11" id="KW-0119">Carbohydrate metabolism</keyword>
<feature type="domain" description="Auxiliary Activity family 9 catalytic" evidence="17">
    <location>
        <begin position="179"/>
        <end position="392"/>
    </location>
</feature>
<evidence type="ECO:0000256" key="1">
    <source>
        <dbReference type="ARBA" id="ARBA00001973"/>
    </source>
</evidence>
<evidence type="ECO:0000256" key="5">
    <source>
        <dbReference type="ARBA" id="ARBA00022729"/>
    </source>
</evidence>
<evidence type="ECO:0000256" key="12">
    <source>
        <dbReference type="ARBA" id="ARBA00023326"/>
    </source>
</evidence>
<protein>
    <recommendedName>
        <fullName evidence="15">lytic cellulose monooxygenase (C4-dehydrogenating)</fullName>
        <ecNumber evidence="15">1.14.99.56</ecNumber>
    </recommendedName>
</protein>
<dbReference type="GO" id="GO:0046872">
    <property type="term" value="F:metal ion binding"/>
    <property type="evidence" value="ECO:0007669"/>
    <property type="project" value="UniProtKB-KW"/>
</dbReference>
<evidence type="ECO:0000256" key="13">
    <source>
        <dbReference type="ARBA" id="ARBA00044502"/>
    </source>
</evidence>
<dbReference type="CDD" id="cd21175">
    <property type="entry name" value="LPMO_AA9"/>
    <property type="match status" value="1"/>
</dbReference>
<dbReference type="STRING" id="1306861.A0A4U6X261"/>
<evidence type="ECO:0000256" key="9">
    <source>
        <dbReference type="ARBA" id="ARBA00023033"/>
    </source>
</evidence>
<evidence type="ECO:0000313" key="19">
    <source>
        <dbReference type="Proteomes" id="UP000310108"/>
    </source>
</evidence>
<dbReference type="InterPro" id="IPR005103">
    <property type="entry name" value="AA9_LPMO"/>
</dbReference>
<keyword evidence="3" id="KW-0964">Secreted</keyword>
<keyword evidence="12" id="KW-0624">Polysaccharide degradation</keyword>
<evidence type="ECO:0000259" key="17">
    <source>
        <dbReference type="Pfam" id="PF03443"/>
    </source>
</evidence>
<dbReference type="Gene3D" id="2.70.50.70">
    <property type="match status" value="1"/>
</dbReference>
<evidence type="ECO:0000256" key="15">
    <source>
        <dbReference type="ARBA" id="ARBA00047174"/>
    </source>
</evidence>
<proteinExistence type="inferred from homology"/>
<dbReference type="OrthoDB" id="4849160at2759"/>
<organism evidence="18 19">
    <name type="scientific">Colletotrichum tanaceti</name>
    <dbReference type="NCBI Taxonomy" id="1306861"/>
    <lineage>
        <taxon>Eukaryota</taxon>
        <taxon>Fungi</taxon>
        <taxon>Dikarya</taxon>
        <taxon>Ascomycota</taxon>
        <taxon>Pezizomycotina</taxon>
        <taxon>Sordariomycetes</taxon>
        <taxon>Hypocreomycetidae</taxon>
        <taxon>Glomerellales</taxon>
        <taxon>Glomerellaceae</taxon>
        <taxon>Colletotrichum</taxon>
        <taxon>Colletotrichum destructivum species complex</taxon>
    </lineage>
</organism>
<evidence type="ECO:0000256" key="7">
    <source>
        <dbReference type="ARBA" id="ARBA00023002"/>
    </source>
</evidence>
<keyword evidence="7" id="KW-0560">Oxidoreductase</keyword>
<dbReference type="EMBL" id="PJEX01000538">
    <property type="protein sequence ID" value="TKW49461.1"/>
    <property type="molecule type" value="Genomic_DNA"/>
</dbReference>
<dbReference type="Proteomes" id="UP000310108">
    <property type="component" value="Unassembled WGS sequence"/>
</dbReference>
<evidence type="ECO:0000256" key="11">
    <source>
        <dbReference type="ARBA" id="ARBA00023277"/>
    </source>
</evidence>